<dbReference type="eggNOG" id="ENOG502RJUA">
    <property type="taxonomic scope" value="Eukaryota"/>
</dbReference>
<keyword evidence="3" id="KW-1185">Reference proteome</keyword>
<dbReference type="AlphaFoldDB" id="R8BD44"/>
<organism evidence="2 3">
    <name type="scientific">Phaeoacremonium minimum (strain UCR-PA7)</name>
    <name type="common">Esca disease fungus</name>
    <name type="synonym">Togninia minima</name>
    <dbReference type="NCBI Taxonomy" id="1286976"/>
    <lineage>
        <taxon>Eukaryota</taxon>
        <taxon>Fungi</taxon>
        <taxon>Dikarya</taxon>
        <taxon>Ascomycota</taxon>
        <taxon>Pezizomycotina</taxon>
        <taxon>Sordariomycetes</taxon>
        <taxon>Sordariomycetidae</taxon>
        <taxon>Togniniales</taxon>
        <taxon>Togniniaceae</taxon>
        <taxon>Phaeoacremonium</taxon>
    </lineage>
</organism>
<evidence type="ECO:0000313" key="3">
    <source>
        <dbReference type="Proteomes" id="UP000014074"/>
    </source>
</evidence>
<dbReference type="GeneID" id="19328042"/>
<protein>
    <submittedName>
        <fullName evidence="2">Uncharacterized protein</fullName>
    </submittedName>
</protein>
<dbReference type="EMBL" id="KB933277">
    <property type="protein sequence ID" value="EON97207.1"/>
    <property type="molecule type" value="Genomic_DNA"/>
</dbReference>
<evidence type="ECO:0000256" key="1">
    <source>
        <dbReference type="SAM" id="MobiDB-lite"/>
    </source>
</evidence>
<sequence>MAREGTRSTTGNSKPRVFPVVDTAPAVTRKKSTKPKTKKTTTVKGAKPAGVTKKTAPKKEGGVAKKVKSAVKKAEKKVDKDVKKVEKEAKPKTTKKTAAK</sequence>
<dbReference type="KEGG" id="tmn:UCRPA7_7297"/>
<feature type="region of interest" description="Disordered" evidence="1">
    <location>
        <begin position="1"/>
        <end position="100"/>
    </location>
</feature>
<name>R8BD44_PHAM7</name>
<dbReference type="HOGENOM" id="CLU_146847_0_0_1"/>
<evidence type="ECO:0000313" key="2">
    <source>
        <dbReference type="EMBL" id="EON97207.1"/>
    </source>
</evidence>
<dbReference type="RefSeq" id="XP_007918020.1">
    <property type="nucleotide sequence ID" value="XM_007919829.1"/>
</dbReference>
<dbReference type="Proteomes" id="UP000014074">
    <property type="component" value="Unassembled WGS sequence"/>
</dbReference>
<reference evidence="3" key="1">
    <citation type="journal article" date="2013" name="Genome Announc.">
        <title>Draft genome sequence of the ascomycete Phaeoacremonium aleophilum strain UCR-PA7, a causal agent of the esca disease complex in grapevines.</title>
        <authorList>
            <person name="Blanco-Ulate B."/>
            <person name="Rolshausen P."/>
            <person name="Cantu D."/>
        </authorList>
    </citation>
    <scope>NUCLEOTIDE SEQUENCE [LARGE SCALE GENOMIC DNA]</scope>
    <source>
        <strain evidence="3">UCR-PA7</strain>
    </source>
</reference>
<accession>R8BD44</accession>
<proteinExistence type="predicted"/>
<feature type="compositionally biased region" description="Basic and acidic residues" evidence="1">
    <location>
        <begin position="72"/>
        <end position="91"/>
    </location>
</feature>
<gene>
    <name evidence="2" type="ORF">UCRPA7_7297</name>
</gene>
<feature type="compositionally biased region" description="Basic residues" evidence="1">
    <location>
        <begin position="28"/>
        <end position="41"/>
    </location>
</feature>